<dbReference type="AlphaFoldDB" id="A0A5E4EM25"/>
<keyword evidence="17" id="KW-1185">Reference proteome</keyword>
<keyword evidence="8" id="KW-0325">Glycoprotein</keyword>
<reference evidence="16" key="2">
    <citation type="journal article" date="2020" name="Plant J.">
        <title>Transposons played a major role in the diversification between the closely related almond and peach genomes: results from the almond genome sequence.</title>
        <authorList>
            <person name="Alioto T."/>
            <person name="Alexiou K.G."/>
            <person name="Bardil A."/>
            <person name="Barteri F."/>
            <person name="Castanera R."/>
            <person name="Cruz F."/>
            <person name="Dhingra A."/>
            <person name="Duval H."/>
            <person name="Fernandez I Marti A."/>
            <person name="Frias L."/>
            <person name="Galan B."/>
            <person name="Garcia J.L."/>
            <person name="Howad W."/>
            <person name="Gomez-Garrido J."/>
            <person name="Gut M."/>
            <person name="Julca I."/>
            <person name="Morata J."/>
            <person name="Puigdomenech P."/>
            <person name="Ribeca P."/>
            <person name="Rubio Cabetas M.J."/>
            <person name="Vlasova A."/>
            <person name="Wirthensohn M."/>
            <person name="Garcia-Mas J."/>
            <person name="Gabaldon T."/>
            <person name="Casacuberta J.M."/>
            <person name="Arus P."/>
        </authorList>
    </citation>
    <scope>NUCLEOTIDE SEQUENCE [LARGE SCALE GENOMIC DNA]</scope>
    <source>
        <strain evidence="16">cv. Texas</strain>
    </source>
</reference>
<feature type="signal peptide" evidence="12">
    <location>
        <begin position="1"/>
        <end position="24"/>
    </location>
</feature>
<dbReference type="Pfam" id="PF02469">
    <property type="entry name" value="Fasciclin"/>
    <property type="match status" value="1"/>
</dbReference>
<evidence type="ECO:0000313" key="14">
    <source>
        <dbReference type="EMBL" id="KAI5354774.1"/>
    </source>
</evidence>
<dbReference type="Proteomes" id="UP000327085">
    <property type="component" value="Chromosome 1"/>
</dbReference>
<dbReference type="InterPro" id="IPR036378">
    <property type="entry name" value="FAS1_dom_sf"/>
</dbReference>
<evidence type="ECO:0000256" key="3">
    <source>
        <dbReference type="ARBA" id="ARBA00022475"/>
    </source>
</evidence>
<feature type="domain" description="FAS1" evidence="13">
    <location>
        <begin position="24"/>
        <end position="172"/>
    </location>
</feature>
<reference evidence="14 17" key="3">
    <citation type="journal article" date="2022" name="G3 (Bethesda)">
        <title>Whole-genome sequence and methylome profiling of the almond [Prunus dulcis (Mill.) D.A. Webb] cultivar 'Nonpareil'.</title>
        <authorList>
            <person name="D'Amico-Willman K.M."/>
            <person name="Ouma W.Z."/>
            <person name="Meulia T."/>
            <person name="Sideli G.M."/>
            <person name="Gradziel T.M."/>
            <person name="Fresnedo-Ramirez J."/>
        </authorList>
    </citation>
    <scope>NUCLEOTIDE SEQUENCE [LARGE SCALE GENOMIC DNA]</scope>
    <source>
        <strain evidence="14">Clone GOH B32 T37-40</strain>
    </source>
</reference>
<keyword evidence="5 12" id="KW-0732">Signal</keyword>
<dbReference type="SUPFAM" id="SSF82153">
    <property type="entry name" value="FAS1 domain"/>
    <property type="match status" value="1"/>
</dbReference>
<organism evidence="15 16">
    <name type="scientific">Prunus dulcis</name>
    <name type="common">Almond</name>
    <name type="synonym">Amygdalus dulcis</name>
    <dbReference type="NCBI Taxonomy" id="3755"/>
    <lineage>
        <taxon>Eukaryota</taxon>
        <taxon>Viridiplantae</taxon>
        <taxon>Streptophyta</taxon>
        <taxon>Embryophyta</taxon>
        <taxon>Tracheophyta</taxon>
        <taxon>Spermatophyta</taxon>
        <taxon>Magnoliopsida</taxon>
        <taxon>eudicotyledons</taxon>
        <taxon>Gunneridae</taxon>
        <taxon>Pentapetalae</taxon>
        <taxon>rosids</taxon>
        <taxon>fabids</taxon>
        <taxon>Rosales</taxon>
        <taxon>Rosaceae</taxon>
        <taxon>Amygdaloideae</taxon>
        <taxon>Amygdaleae</taxon>
        <taxon>Prunus</taxon>
    </lineage>
</organism>
<protein>
    <submittedName>
        <fullName evidence="15">PREDICTED: fasciclin</fullName>
    </submittedName>
</protein>
<dbReference type="EMBL" id="CABIKO010000012">
    <property type="protein sequence ID" value="VVA14968.1"/>
    <property type="molecule type" value="Genomic_DNA"/>
</dbReference>
<dbReference type="PANTHER" id="PTHR32382">
    <property type="entry name" value="FASCICLIN-LIKE ARABINOGALACTAN PROTEIN"/>
    <property type="match status" value="1"/>
</dbReference>
<evidence type="ECO:0000256" key="9">
    <source>
        <dbReference type="ARBA" id="ARBA00023288"/>
    </source>
</evidence>
<evidence type="ECO:0000256" key="4">
    <source>
        <dbReference type="ARBA" id="ARBA00022622"/>
    </source>
</evidence>
<evidence type="ECO:0000256" key="5">
    <source>
        <dbReference type="ARBA" id="ARBA00022729"/>
    </source>
</evidence>
<dbReference type="GO" id="GO:0005886">
    <property type="term" value="C:plasma membrane"/>
    <property type="evidence" value="ECO:0007669"/>
    <property type="project" value="UniProtKB-SubCell"/>
</dbReference>
<evidence type="ECO:0000313" key="16">
    <source>
        <dbReference type="Proteomes" id="UP000327085"/>
    </source>
</evidence>
<proteinExistence type="inferred from homology"/>
<dbReference type="InterPro" id="IPR000782">
    <property type="entry name" value="FAS1_domain"/>
</dbReference>
<dbReference type="PANTHER" id="PTHR32382:SF6">
    <property type="entry name" value="FASCICLIN-LIKE ARABINOGALACTAN PROTEIN 14"/>
    <property type="match status" value="1"/>
</dbReference>
<evidence type="ECO:0000256" key="2">
    <source>
        <dbReference type="ARBA" id="ARBA00007843"/>
    </source>
</evidence>
<dbReference type="FunFam" id="2.30.180.10:FF:000015">
    <property type="entry name" value="Fasciclin-like arabinogalactan protein 3"/>
    <property type="match status" value="1"/>
</dbReference>
<comment type="similarity">
    <text evidence="2">Belongs to the fasciclin-like AGP family.</text>
</comment>
<dbReference type="InterPro" id="IPR033254">
    <property type="entry name" value="Plant_FLA"/>
</dbReference>
<keyword evidence="9" id="KW-0449">Lipoprotein</keyword>
<dbReference type="InParanoid" id="A0A5E4EM25"/>
<evidence type="ECO:0000256" key="12">
    <source>
        <dbReference type="SAM" id="SignalP"/>
    </source>
</evidence>
<sequence>MENKASTILCLALLFIVFSSSASAFDITKLLEKQSEFSNFNTYLKETKLGEQINSSSTITVLAVGNGAISSLAGKSQDVVKKILSAHVILDYYDEQKLTKLAKSSKVTTLTTMFQSSGQAQNQQGFINTGIINEGELAFGSAAKGSKLNAKLVKSVVSQPFNISVLQVSELIDIPDIAASSPAGSPKSSPSPSKAPSSSSDDEAPSASPKSSKSKAPTSSDETTSSSPPVPDEAGSSTAPAPAPAPSAASRVEMAVGAGVMIGLASLLVA</sequence>
<evidence type="ECO:0000256" key="1">
    <source>
        <dbReference type="ARBA" id="ARBA00004609"/>
    </source>
</evidence>
<evidence type="ECO:0000313" key="15">
    <source>
        <dbReference type="EMBL" id="VVA14968.1"/>
    </source>
</evidence>
<evidence type="ECO:0000256" key="6">
    <source>
        <dbReference type="ARBA" id="ARBA00022974"/>
    </source>
</evidence>
<evidence type="ECO:0000256" key="8">
    <source>
        <dbReference type="ARBA" id="ARBA00023180"/>
    </source>
</evidence>
<name>A0A5E4EM25_PRUDU</name>
<evidence type="ECO:0000256" key="7">
    <source>
        <dbReference type="ARBA" id="ARBA00023136"/>
    </source>
</evidence>
<dbReference type="Gene3D" id="2.30.180.10">
    <property type="entry name" value="FAS1 domain"/>
    <property type="match status" value="1"/>
</dbReference>
<reference evidence="15" key="1">
    <citation type="submission" date="2019-07" db="EMBL/GenBank/DDBJ databases">
        <authorList>
            <person name="Alioto T."/>
            <person name="Alioto T."/>
            <person name="Gomez Garrido J."/>
        </authorList>
    </citation>
    <scope>NUCLEOTIDE SEQUENCE</scope>
</reference>
<dbReference type="EMBL" id="JAJFAZ020000001">
    <property type="protein sequence ID" value="KAI5354774.1"/>
    <property type="molecule type" value="Genomic_DNA"/>
</dbReference>
<dbReference type="Proteomes" id="UP001054821">
    <property type="component" value="Chromosome 1"/>
</dbReference>
<keyword evidence="7" id="KW-0472">Membrane</keyword>
<evidence type="ECO:0000259" key="13">
    <source>
        <dbReference type="PROSITE" id="PS50213"/>
    </source>
</evidence>
<dbReference type="OMA" id="KILMNHV"/>
<keyword evidence="3" id="KW-1003">Cell membrane</keyword>
<accession>A0A5E4EM25</accession>
<feature type="chain" id="PRO_5044620446" evidence="12">
    <location>
        <begin position="25"/>
        <end position="270"/>
    </location>
</feature>
<feature type="region of interest" description="Disordered" evidence="11">
    <location>
        <begin position="180"/>
        <end position="250"/>
    </location>
</feature>
<comment type="function">
    <text evidence="10">May be a cell surface adhesion protein.</text>
</comment>
<comment type="subcellular location">
    <subcellularLocation>
        <location evidence="1">Cell membrane</location>
        <topology evidence="1">Lipid-anchor</topology>
        <topology evidence="1">GPI-anchor</topology>
    </subcellularLocation>
</comment>
<gene>
    <name evidence="15" type="ORF">ALMOND_2B025897</name>
    <name evidence="14" type="ORF">L3X38_007669</name>
</gene>
<keyword evidence="6" id="KW-0654">Proteoglycan</keyword>
<evidence type="ECO:0000256" key="10">
    <source>
        <dbReference type="ARBA" id="ARBA00024686"/>
    </source>
</evidence>
<keyword evidence="4" id="KW-0336">GPI-anchor</keyword>
<dbReference type="Gramene" id="VVA14968">
    <property type="protein sequence ID" value="VVA14968"/>
    <property type="gene ID" value="Prudul26B025897"/>
</dbReference>
<evidence type="ECO:0000313" key="17">
    <source>
        <dbReference type="Proteomes" id="UP001054821"/>
    </source>
</evidence>
<dbReference type="GO" id="GO:0098552">
    <property type="term" value="C:side of membrane"/>
    <property type="evidence" value="ECO:0007669"/>
    <property type="project" value="UniProtKB-KW"/>
</dbReference>
<evidence type="ECO:0000256" key="11">
    <source>
        <dbReference type="SAM" id="MobiDB-lite"/>
    </source>
</evidence>
<dbReference type="PROSITE" id="PS50213">
    <property type="entry name" value="FAS1"/>
    <property type="match status" value="1"/>
</dbReference>